<feature type="compositionally biased region" description="Basic and acidic residues" evidence="1">
    <location>
        <begin position="1"/>
        <end position="21"/>
    </location>
</feature>
<evidence type="ECO:0000256" key="2">
    <source>
        <dbReference type="SAM" id="Phobius"/>
    </source>
</evidence>
<feature type="domain" description="Thioredoxin" evidence="3">
    <location>
        <begin position="58"/>
        <end position="206"/>
    </location>
</feature>
<evidence type="ECO:0000259" key="3">
    <source>
        <dbReference type="PROSITE" id="PS51352"/>
    </source>
</evidence>
<dbReference type="Proteomes" id="UP000294853">
    <property type="component" value="Chromosome"/>
</dbReference>
<evidence type="ECO:0000256" key="1">
    <source>
        <dbReference type="SAM" id="MobiDB-lite"/>
    </source>
</evidence>
<reference evidence="4 5" key="1">
    <citation type="submission" date="2019-03" db="EMBL/GenBank/DDBJ databases">
        <title>Three New Species of Nocardioides, Nocardioides euryhalodurans sp. nov., Nocardioides seonyuensis sp. nov. and Nocardioides eburneoflavus sp. nov. Iolated from Soil.</title>
        <authorList>
            <person name="Roh S.G."/>
            <person name="Lee C."/>
            <person name="Kim M.-K."/>
            <person name="Kim S.B."/>
        </authorList>
    </citation>
    <scope>NUCLEOTIDE SEQUENCE [LARGE SCALE GENOMIC DNA]</scope>
    <source>
        <strain evidence="4 5">MMS17-SY207-3</strain>
    </source>
</reference>
<dbReference type="PROSITE" id="PS51352">
    <property type="entry name" value="THIOREDOXIN_2"/>
    <property type="match status" value="1"/>
</dbReference>
<dbReference type="GO" id="GO:0016491">
    <property type="term" value="F:oxidoreductase activity"/>
    <property type="evidence" value="ECO:0007669"/>
    <property type="project" value="InterPro"/>
</dbReference>
<gene>
    <name evidence="4" type="ORF">EXE58_15810</name>
</gene>
<proteinExistence type="predicted"/>
<dbReference type="KEGG" id="nsn:EXE58_15810"/>
<keyword evidence="2" id="KW-0472">Membrane</keyword>
<keyword evidence="2" id="KW-0812">Transmembrane</keyword>
<organism evidence="4 5">
    <name type="scientific">Nocardioides seonyuensis</name>
    <dbReference type="NCBI Taxonomy" id="2518371"/>
    <lineage>
        <taxon>Bacteria</taxon>
        <taxon>Bacillati</taxon>
        <taxon>Actinomycetota</taxon>
        <taxon>Actinomycetes</taxon>
        <taxon>Propionibacteriales</taxon>
        <taxon>Nocardioidaceae</taxon>
        <taxon>Nocardioides</taxon>
    </lineage>
</organism>
<dbReference type="GO" id="GO:0016209">
    <property type="term" value="F:antioxidant activity"/>
    <property type="evidence" value="ECO:0007669"/>
    <property type="project" value="InterPro"/>
</dbReference>
<protein>
    <submittedName>
        <fullName evidence="4">Redoxin domain-containing protein</fullName>
    </submittedName>
</protein>
<feature type="region of interest" description="Disordered" evidence="1">
    <location>
        <begin position="1"/>
        <end position="22"/>
    </location>
</feature>
<dbReference type="InterPro" id="IPR036249">
    <property type="entry name" value="Thioredoxin-like_sf"/>
</dbReference>
<dbReference type="SUPFAM" id="SSF52833">
    <property type="entry name" value="Thioredoxin-like"/>
    <property type="match status" value="1"/>
</dbReference>
<dbReference type="EMBL" id="CP038436">
    <property type="protein sequence ID" value="QBX56775.1"/>
    <property type="molecule type" value="Genomic_DNA"/>
</dbReference>
<accession>A0A4P7IHJ3</accession>
<dbReference type="OrthoDB" id="9151585at2"/>
<dbReference type="AlphaFoldDB" id="A0A4P7IHJ3"/>
<name>A0A4P7IHJ3_9ACTN</name>
<feature type="transmembrane region" description="Helical" evidence="2">
    <location>
        <begin position="32"/>
        <end position="51"/>
    </location>
</feature>
<dbReference type="Pfam" id="PF00578">
    <property type="entry name" value="AhpC-TSA"/>
    <property type="match status" value="1"/>
</dbReference>
<evidence type="ECO:0000313" key="5">
    <source>
        <dbReference type="Proteomes" id="UP000294853"/>
    </source>
</evidence>
<dbReference type="RefSeq" id="WP_135268760.1">
    <property type="nucleotide sequence ID" value="NZ_CP038436.1"/>
</dbReference>
<evidence type="ECO:0000313" key="4">
    <source>
        <dbReference type="EMBL" id="QBX56775.1"/>
    </source>
</evidence>
<sequence>MSHKAAEQSRHERRLHAEKAARAASRRRRLRITIGLVSALALVAVVAAMMLSSRPESSNTIRTAPDFTLTDTAGNQHTLARHRGENVLLYFSEGAGCQSCIVQMGEIEKQADALAQEDITVLPIVMNTRQQITADMAANGVTTPFLLDDGTVSEAYGTLGNGMHAGLPGHSFVLIDKQGRQRWYGEYPSMWLDPEDLLDQVRSKLGA</sequence>
<keyword evidence="2" id="KW-1133">Transmembrane helix</keyword>
<dbReference type="InterPro" id="IPR000866">
    <property type="entry name" value="AhpC/TSA"/>
</dbReference>
<dbReference type="InterPro" id="IPR013766">
    <property type="entry name" value="Thioredoxin_domain"/>
</dbReference>
<keyword evidence="5" id="KW-1185">Reference proteome</keyword>
<dbReference type="CDD" id="cd02966">
    <property type="entry name" value="TlpA_like_family"/>
    <property type="match status" value="1"/>
</dbReference>
<dbReference type="Gene3D" id="3.40.30.10">
    <property type="entry name" value="Glutaredoxin"/>
    <property type="match status" value="1"/>
</dbReference>